<evidence type="ECO:0000256" key="8">
    <source>
        <dbReference type="SAM" id="Phobius"/>
    </source>
</evidence>
<feature type="transmembrane region" description="Helical" evidence="8">
    <location>
        <begin position="111"/>
        <end position="133"/>
    </location>
</feature>
<dbReference type="Proteomes" id="UP000887222">
    <property type="component" value="Unassembled WGS sequence"/>
</dbReference>
<comment type="similarity">
    <text evidence="2">Belongs to the binding-protein-dependent transport system permease family. FecCD subfamily.</text>
</comment>
<evidence type="ECO:0000313" key="9">
    <source>
        <dbReference type="EMBL" id="GIZ51978.1"/>
    </source>
</evidence>
<evidence type="ECO:0000256" key="4">
    <source>
        <dbReference type="ARBA" id="ARBA00022475"/>
    </source>
</evidence>
<accession>A0ABQ4Q470</accession>
<dbReference type="InterPro" id="IPR037294">
    <property type="entry name" value="ABC_BtuC-like"/>
</dbReference>
<sequence>MTATFCGITFFILCGSAGMALLVGAIPVTTAQVVEALLRGGGDQAGVVIWSLRAPRVAVAVLAGACMATSGALMQGMTRNPLADPTLTGVAAGAACAIVVAQTCWPSLTPVWHPVLGILGGLLAAALTFALTWRERFSPAHLALAGLAVTAFATAGITTVLVISGPEAASLFFWLSGGLAGRGWEHVRLVWPWALAGALLALICARPLNLMALGDDAAQSLGLHLPAWRIACGAAAVMLAAAAVAVAGPLGFVGLCAPHLTRLCVGGDHRRLIPAAALFGAALVCVADLLARTVAAPRELPSGFFTALLSAPLLIRLIQRRGHA</sequence>
<dbReference type="Pfam" id="PF01032">
    <property type="entry name" value="FecCD"/>
    <property type="match status" value="1"/>
</dbReference>
<evidence type="ECO:0000256" key="6">
    <source>
        <dbReference type="ARBA" id="ARBA00022989"/>
    </source>
</evidence>
<keyword evidence="10" id="KW-1185">Reference proteome</keyword>
<feature type="transmembrane region" description="Helical" evidence="8">
    <location>
        <begin position="189"/>
        <end position="208"/>
    </location>
</feature>
<dbReference type="CDD" id="cd06550">
    <property type="entry name" value="TM_ABC_iron-siderophores_like"/>
    <property type="match status" value="1"/>
</dbReference>
<comment type="subcellular location">
    <subcellularLocation>
        <location evidence="1">Cell membrane</location>
        <topology evidence="1">Multi-pass membrane protein</topology>
    </subcellularLocation>
</comment>
<feature type="transmembrane region" description="Helical" evidence="8">
    <location>
        <begin position="228"/>
        <end position="260"/>
    </location>
</feature>
<protein>
    <submittedName>
        <fullName evidence="9">Ferrichrome ABC transporter permease</fullName>
    </submittedName>
</protein>
<feature type="transmembrane region" description="Helical" evidence="8">
    <location>
        <begin position="55"/>
        <end position="74"/>
    </location>
</feature>
<keyword evidence="5 8" id="KW-0812">Transmembrane</keyword>
<keyword evidence="4" id="KW-1003">Cell membrane</keyword>
<dbReference type="Gene3D" id="1.10.3470.10">
    <property type="entry name" value="ABC transporter involved in vitamin B12 uptake, BtuC"/>
    <property type="match status" value="1"/>
</dbReference>
<reference evidence="9 10" key="1">
    <citation type="journal article" date="2022" name="Int. J. Syst. Evol. Microbiol.">
        <title>Noviherbaspirillum aridicola sp. nov., isolated from an arid soil in Pakistan.</title>
        <authorList>
            <person name="Khan I.U."/>
            <person name="Saqib M."/>
            <person name="Amin A."/>
            <person name="Hussain F."/>
            <person name="Li L."/>
            <person name="Liu Y.H."/>
            <person name="Fang B.Z."/>
            <person name="Ahmed I."/>
            <person name="Li W.J."/>
        </authorList>
    </citation>
    <scope>NUCLEOTIDE SEQUENCE [LARGE SCALE GENOMIC DNA]</scope>
    <source>
        <strain evidence="9 10">NCCP-691</strain>
    </source>
</reference>
<proteinExistence type="inferred from homology"/>
<evidence type="ECO:0000256" key="7">
    <source>
        <dbReference type="ARBA" id="ARBA00023136"/>
    </source>
</evidence>
<dbReference type="EMBL" id="BPMK01000008">
    <property type="protein sequence ID" value="GIZ51978.1"/>
    <property type="molecule type" value="Genomic_DNA"/>
</dbReference>
<keyword evidence="7 8" id="KW-0472">Membrane</keyword>
<keyword evidence="6 8" id="KW-1133">Transmembrane helix</keyword>
<evidence type="ECO:0000256" key="2">
    <source>
        <dbReference type="ARBA" id="ARBA00007935"/>
    </source>
</evidence>
<feature type="transmembrane region" description="Helical" evidence="8">
    <location>
        <begin position="140"/>
        <end position="162"/>
    </location>
</feature>
<evidence type="ECO:0000256" key="3">
    <source>
        <dbReference type="ARBA" id="ARBA00022448"/>
    </source>
</evidence>
<evidence type="ECO:0000256" key="5">
    <source>
        <dbReference type="ARBA" id="ARBA00022692"/>
    </source>
</evidence>
<comment type="caution">
    <text evidence="9">The sequence shown here is derived from an EMBL/GenBank/DDBJ whole genome shotgun (WGS) entry which is preliminary data.</text>
</comment>
<gene>
    <name evidence="9" type="ORF">NCCP691_19920</name>
</gene>
<dbReference type="InterPro" id="IPR000522">
    <property type="entry name" value="ABC_transptr_permease_BtuC"/>
</dbReference>
<dbReference type="PANTHER" id="PTHR30472:SF25">
    <property type="entry name" value="ABC TRANSPORTER PERMEASE PROTEIN MJ0876-RELATED"/>
    <property type="match status" value="1"/>
</dbReference>
<evidence type="ECO:0000313" key="10">
    <source>
        <dbReference type="Proteomes" id="UP000887222"/>
    </source>
</evidence>
<organism evidence="9 10">
    <name type="scientific">Noviherbaspirillum aridicola</name>
    <dbReference type="NCBI Taxonomy" id="2849687"/>
    <lineage>
        <taxon>Bacteria</taxon>
        <taxon>Pseudomonadati</taxon>
        <taxon>Pseudomonadota</taxon>
        <taxon>Betaproteobacteria</taxon>
        <taxon>Burkholderiales</taxon>
        <taxon>Oxalobacteraceae</taxon>
        <taxon>Noviherbaspirillum</taxon>
    </lineage>
</organism>
<dbReference type="PANTHER" id="PTHR30472">
    <property type="entry name" value="FERRIC ENTEROBACTIN TRANSPORT SYSTEM PERMEASE PROTEIN"/>
    <property type="match status" value="1"/>
</dbReference>
<keyword evidence="3" id="KW-0813">Transport</keyword>
<feature type="transmembrane region" description="Helical" evidence="8">
    <location>
        <begin position="86"/>
        <end position="105"/>
    </location>
</feature>
<feature type="transmembrane region" description="Helical" evidence="8">
    <location>
        <begin position="272"/>
        <end position="294"/>
    </location>
</feature>
<evidence type="ECO:0000256" key="1">
    <source>
        <dbReference type="ARBA" id="ARBA00004651"/>
    </source>
</evidence>
<name>A0ABQ4Q470_9BURK</name>
<dbReference type="SUPFAM" id="SSF81345">
    <property type="entry name" value="ABC transporter involved in vitamin B12 uptake, BtuC"/>
    <property type="match status" value="1"/>
</dbReference>